<keyword evidence="2" id="KW-0808">Transferase</keyword>
<dbReference type="InterPro" id="IPR001296">
    <property type="entry name" value="Glyco_trans_1"/>
</dbReference>
<dbReference type="Gene3D" id="3.40.50.2000">
    <property type="entry name" value="Glycogen Phosphorylase B"/>
    <property type="match status" value="2"/>
</dbReference>
<dbReference type="PANTHER" id="PTHR12526:SF630">
    <property type="entry name" value="GLYCOSYLTRANSFERASE"/>
    <property type="match status" value="1"/>
</dbReference>
<dbReference type="EMBL" id="FWXS01000004">
    <property type="protein sequence ID" value="SMC61373.1"/>
    <property type="molecule type" value="Genomic_DNA"/>
</dbReference>
<name>A0A1W2AL38_9FLAO</name>
<evidence type="ECO:0000313" key="2">
    <source>
        <dbReference type="EMBL" id="SMC61373.1"/>
    </source>
</evidence>
<reference evidence="2 3" key="1">
    <citation type="submission" date="2017-04" db="EMBL/GenBank/DDBJ databases">
        <authorList>
            <person name="Afonso C.L."/>
            <person name="Miller P.J."/>
            <person name="Scott M.A."/>
            <person name="Spackman E."/>
            <person name="Goraichik I."/>
            <person name="Dimitrov K.M."/>
            <person name="Suarez D.L."/>
            <person name="Swayne D.E."/>
        </authorList>
    </citation>
    <scope>NUCLEOTIDE SEQUENCE [LARGE SCALE GENOMIC DNA]</scope>
    <source>
        <strain evidence="2 3">CGMCC 1.12708</strain>
    </source>
</reference>
<evidence type="ECO:0000259" key="1">
    <source>
        <dbReference type="Pfam" id="PF00534"/>
    </source>
</evidence>
<evidence type="ECO:0000313" key="3">
    <source>
        <dbReference type="Proteomes" id="UP000192393"/>
    </source>
</evidence>
<dbReference type="PANTHER" id="PTHR12526">
    <property type="entry name" value="GLYCOSYLTRANSFERASE"/>
    <property type="match status" value="1"/>
</dbReference>
<dbReference type="CDD" id="cd03811">
    <property type="entry name" value="GT4_GT28_WabH-like"/>
    <property type="match status" value="1"/>
</dbReference>
<dbReference type="Proteomes" id="UP000192393">
    <property type="component" value="Unassembled WGS sequence"/>
</dbReference>
<dbReference type="STRING" id="1434700.SAMN06296427_104263"/>
<protein>
    <submittedName>
        <fullName evidence="2">Glycosyltransferase involved in cell wall bisynthesis</fullName>
    </submittedName>
</protein>
<dbReference type="Pfam" id="PF00534">
    <property type="entry name" value="Glycos_transf_1"/>
    <property type="match status" value="1"/>
</dbReference>
<dbReference type="OrthoDB" id="791981at2"/>
<accession>A0A1W2AL38</accession>
<sequence length="382" mass="44664">MKNQHKKIKILFRLRSLEMGGVQKVILDFLENLPQDKFDITFLVNLKQGILINSIPKHVRFLHLTEGRESFSDNKIIKFIQLVLRNLKLRYYKKYPKTFYDKFGLNDIDVEIASSYTELEDILNSPNKKSKKVGWFHTDIRFVEKNLALKFISWMKQYDVMIFGSKQTRNVIKEFYDIDFPKGKVIYNVIDGDLVNKKSLEFTVERNHQIPQFISVARLQKRKNFDDLAKVHKRILDEGLQHEIIVIGDGDFRPEVEALIKDLKIHDSFKLLGTQKNPYPYIKAADYFILPSKTESYPLIIGETLCLAKPIISTDVGGINEMIDNDIDGMLIHPTEQEIYEAMKKFLTDEEYVSKLQVGAQKAYLKFQKELIYNQVIEILES</sequence>
<proteinExistence type="predicted"/>
<organism evidence="2 3">
    <name type="scientific">Moheibacter sediminis</name>
    <dbReference type="NCBI Taxonomy" id="1434700"/>
    <lineage>
        <taxon>Bacteria</taxon>
        <taxon>Pseudomonadati</taxon>
        <taxon>Bacteroidota</taxon>
        <taxon>Flavobacteriia</taxon>
        <taxon>Flavobacteriales</taxon>
        <taxon>Weeksellaceae</taxon>
        <taxon>Moheibacter</taxon>
    </lineage>
</organism>
<dbReference type="SUPFAM" id="SSF53756">
    <property type="entry name" value="UDP-Glycosyltransferase/glycogen phosphorylase"/>
    <property type="match status" value="1"/>
</dbReference>
<dbReference type="GO" id="GO:0016757">
    <property type="term" value="F:glycosyltransferase activity"/>
    <property type="evidence" value="ECO:0007669"/>
    <property type="project" value="InterPro"/>
</dbReference>
<keyword evidence="3" id="KW-1185">Reference proteome</keyword>
<feature type="domain" description="Glycosyl transferase family 1" evidence="1">
    <location>
        <begin position="204"/>
        <end position="359"/>
    </location>
</feature>
<dbReference type="AlphaFoldDB" id="A0A1W2AL38"/>
<gene>
    <name evidence="2" type="ORF">SAMN06296427_104263</name>
</gene>